<dbReference type="Gene3D" id="1.10.287.110">
    <property type="entry name" value="DnaJ domain"/>
    <property type="match status" value="1"/>
</dbReference>
<dbReference type="InterPro" id="IPR002939">
    <property type="entry name" value="DnaJ_C"/>
</dbReference>
<dbReference type="CDD" id="cd06257">
    <property type="entry name" value="DnaJ"/>
    <property type="match status" value="1"/>
</dbReference>
<proteinExistence type="predicted"/>
<evidence type="ECO:0000256" key="1">
    <source>
        <dbReference type="ARBA" id="ARBA00023186"/>
    </source>
</evidence>
<feature type="domain" description="J" evidence="2">
    <location>
        <begin position="18"/>
        <end position="82"/>
    </location>
</feature>
<dbReference type="Pfam" id="PF01556">
    <property type="entry name" value="DnaJ_C"/>
    <property type="match status" value="1"/>
</dbReference>
<dbReference type="InterPro" id="IPR001623">
    <property type="entry name" value="DnaJ_domain"/>
</dbReference>
<dbReference type="STRING" id="246404.A0A507EHX1"/>
<keyword evidence="4" id="KW-1185">Reference proteome</keyword>
<dbReference type="GO" id="GO:0006457">
    <property type="term" value="P:protein folding"/>
    <property type="evidence" value="ECO:0007669"/>
    <property type="project" value="InterPro"/>
</dbReference>
<dbReference type="FunFam" id="2.60.260.20:FF:000002">
    <property type="entry name" value="Dnaj homolog subfamily b member"/>
    <property type="match status" value="1"/>
</dbReference>
<reference evidence="3 4" key="1">
    <citation type="journal article" date="2019" name="Sci. Rep.">
        <title>Comparative genomics of chytrid fungi reveal insights into the obligate biotrophic and pathogenic lifestyle of Synchytrium endobioticum.</title>
        <authorList>
            <person name="van de Vossenberg B.T.L.H."/>
            <person name="Warris S."/>
            <person name="Nguyen H.D.T."/>
            <person name="van Gent-Pelzer M.P.E."/>
            <person name="Joly D.L."/>
            <person name="van de Geest H.C."/>
            <person name="Bonants P.J.M."/>
            <person name="Smith D.S."/>
            <person name="Levesque C.A."/>
            <person name="van der Lee T.A.J."/>
        </authorList>
    </citation>
    <scope>NUCLEOTIDE SEQUENCE [LARGE SCALE GENOMIC DNA]</scope>
    <source>
        <strain evidence="3 4">CBS 675.73</strain>
    </source>
</reference>
<protein>
    <recommendedName>
        <fullName evidence="2">J domain-containing protein</fullName>
    </recommendedName>
</protein>
<dbReference type="PROSITE" id="PS50076">
    <property type="entry name" value="DNAJ_2"/>
    <property type="match status" value="1"/>
</dbReference>
<dbReference type="Proteomes" id="UP000320333">
    <property type="component" value="Unassembled WGS sequence"/>
</dbReference>
<dbReference type="InterPro" id="IPR051339">
    <property type="entry name" value="DnaJ_subfamily_B"/>
</dbReference>
<dbReference type="FunFam" id="1.10.287.110:FF:000106">
    <property type="entry name" value="Putative heat shock protein-like protein"/>
    <property type="match status" value="1"/>
</dbReference>
<dbReference type="Pfam" id="PF00226">
    <property type="entry name" value="DnaJ"/>
    <property type="match status" value="1"/>
</dbReference>
<evidence type="ECO:0000259" key="2">
    <source>
        <dbReference type="PROSITE" id="PS50076"/>
    </source>
</evidence>
<dbReference type="GO" id="GO:0005829">
    <property type="term" value="C:cytosol"/>
    <property type="evidence" value="ECO:0007669"/>
    <property type="project" value="TreeGrafter"/>
</dbReference>
<dbReference type="InterPro" id="IPR036869">
    <property type="entry name" value="J_dom_sf"/>
</dbReference>
<name>A0A507EHX1_9FUNG</name>
<dbReference type="FunFam" id="2.60.260.20:FF:000006">
    <property type="entry name" value="DnaJ subfamily B member 13"/>
    <property type="match status" value="1"/>
</dbReference>
<sequence length="359" mass="39773">MATGALGIADASDALIIDLYKNLSLERSADAESVRRAYRKMALKFHPDKNPSPDAFDHFKKICEAYDVLSNQKLRAIYDQYGTDGLKNGVPSKSGFDGYSGGYAYHGQPHETFSDFFGGKNPFADFFAVHNEDAAANHSSHNSRPTTDAGNNAAFPQKFGSKFGGMYGMNHPNAAISPPAQDQPVEKTLEVTLEELYMGTVKKIRVTRKVLNDDCITTMDVDKILTIEIQRGWKNGTRVTFPREGDQGPNKIPADIVFIIKELPHSRFVRQGNDLVLSQTVSLSQALVGSVIEVTTLDKRTLQIPVNAVIHPDFVKEVSKEGMPISKSNERGKLLLKFHVEFPTFLNMEQKAILQKVLP</sequence>
<dbReference type="SMART" id="SM00271">
    <property type="entry name" value="DnaJ"/>
    <property type="match status" value="1"/>
</dbReference>
<dbReference type="SUPFAM" id="SSF49493">
    <property type="entry name" value="HSP40/DnaJ peptide-binding domain"/>
    <property type="match status" value="2"/>
</dbReference>
<dbReference type="Gene3D" id="2.60.260.20">
    <property type="entry name" value="Urease metallochaperone UreE, N-terminal domain"/>
    <property type="match status" value="2"/>
</dbReference>
<dbReference type="InterPro" id="IPR008971">
    <property type="entry name" value="HSP40/DnaJ_pept-bd"/>
</dbReference>
<dbReference type="PROSITE" id="PS00636">
    <property type="entry name" value="DNAJ_1"/>
    <property type="match status" value="1"/>
</dbReference>
<dbReference type="InterPro" id="IPR018253">
    <property type="entry name" value="DnaJ_domain_CS"/>
</dbReference>
<dbReference type="PRINTS" id="PR00625">
    <property type="entry name" value="JDOMAIN"/>
</dbReference>
<evidence type="ECO:0000313" key="4">
    <source>
        <dbReference type="Proteomes" id="UP000320333"/>
    </source>
</evidence>
<evidence type="ECO:0000313" key="3">
    <source>
        <dbReference type="EMBL" id="TPX63839.1"/>
    </source>
</evidence>
<dbReference type="SUPFAM" id="SSF46565">
    <property type="entry name" value="Chaperone J-domain"/>
    <property type="match status" value="1"/>
</dbReference>
<dbReference type="EMBL" id="QEAP01000580">
    <property type="protein sequence ID" value="TPX63839.1"/>
    <property type="molecule type" value="Genomic_DNA"/>
</dbReference>
<dbReference type="GO" id="GO:0051082">
    <property type="term" value="F:unfolded protein binding"/>
    <property type="evidence" value="ECO:0007669"/>
    <property type="project" value="InterPro"/>
</dbReference>
<dbReference type="PANTHER" id="PTHR24078">
    <property type="entry name" value="DNAJ HOMOLOG SUBFAMILY C MEMBER"/>
    <property type="match status" value="1"/>
</dbReference>
<dbReference type="CDD" id="cd10747">
    <property type="entry name" value="DnaJ_C"/>
    <property type="match status" value="1"/>
</dbReference>
<dbReference type="AlphaFoldDB" id="A0A507EHX1"/>
<dbReference type="PANTHER" id="PTHR24078:SF553">
    <property type="entry name" value="DNAJ HOMOLOG SUBFAMILY B MEMBER 5"/>
    <property type="match status" value="1"/>
</dbReference>
<dbReference type="OrthoDB" id="10250354at2759"/>
<keyword evidence="1" id="KW-0143">Chaperone</keyword>
<dbReference type="GO" id="GO:0051087">
    <property type="term" value="F:protein-folding chaperone binding"/>
    <property type="evidence" value="ECO:0007669"/>
    <property type="project" value="TreeGrafter"/>
</dbReference>
<gene>
    <name evidence="3" type="ORF">CcCBS67573_g08564</name>
</gene>
<comment type="caution">
    <text evidence="3">The sequence shown here is derived from an EMBL/GenBank/DDBJ whole genome shotgun (WGS) entry which is preliminary data.</text>
</comment>
<organism evidence="3 4">
    <name type="scientific">Chytriomyces confervae</name>
    <dbReference type="NCBI Taxonomy" id="246404"/>
    <lineage>
        <taxon>Eukaryota</taxon>
        <taxon>Fungi</taxon>
        <taxon>Fungi incertae sedis</taxon>
        <taxon>Chytridiomycota</taxon>
        <taxon>Chytridiomycota incertae sedis</taxon>
        <taxon>Chytridiomycetes</taxon>
        <taxon>Chytridiales</taxon>
        <taxon>Chytriomycetaceae</taxon>
        <taxon>Chytriomyces</taxon>
    </lineage>
</organism>
<accession>A0A507EHX1</accession>